<dbReference type="AlphaFoldDB" id="A0A5B8UN30"/>
<name>A0A5B8UN30_9BACT</name>
<reference evidence="1 2" key="1">
    <citation type="journal article" date="2015" name="Int. J. Syst. Evol. Microbiol.">
        <title>Flavisolibacter ginsenosidimutans sp. nov., with ginsenoside-converting activity isolated from soil used for cultivating ginseng.</title>
        <authorList>
            <person name="Zhao Y."/>
            <person name="Liu Q."/>
            <person name="Kang M.S."/>
            <person name="Jin F."/>
            <person name="Yu H."/>
            <person name="Im W.T."/>
        </authorList>
    </citation>
    <scope>NUCLEOTIDE SEQUENCE [LARGE SCALE GENOMIC DNA]</scope>
    <source>
        <strain evidence="1 2">Gsoil 636</strain>
    </source>
</reference>
<organism evidence="1 2">
    <name type="scientific">Flavisolibacter ginsenosidimutans</name>
    <dbReference type="NCBI Taxonomy" id="661481"/>
    <lineage>
        <taxon>Bacteria</taxon>
        <taxon>Pseudomonadati</taxon>
        <taxon>Bacteroidota</taxon>
        <taxon>Chitinophagia</taxon>
        <taxon>Chitinophagales</taxon>
        <taxon>Chitinophagaceae</taxon>
        <taxon>Flavisolibacter</taxon>
    </lineage>
</organism>
<evidence type="ECO:0000313" key="2">
    <source>
        <dbReference type="Proteomes" id="UP000321204"/>
    </source>
</evidence>
<protein>
    <submittedName>
        <fullName evidence="1">YtxH domain-containing protein</fullName>
    </submittedName>
</protein>
<dbReference type="Proteomes" id="UP000321204">
    <property type="component" value="Chromosome"/>
</dbReference>
<dbReference type="EMBL" id="CP042433">
    <property type="protein sequence ID" value="QEC57988.1"/>
    <property type="molecule type" value="Genomic_DNA"/>
</dbReference>
<dbReference type="RefSeq" id="WP_146790881.1">
    <property type="nucleotide sequence ID" value="NZ_BAABIO010000003.1"/>
</dbReference>
<evidence type="ECO:0000313" key="1">
    <source>
        <dbReference type="EMBL" id="QEC57988.1"/>
    </source>
</evidence>
<sequence>MNRALVFLVVGVALGLLLAPEKGIKFRKHLFGKMDDALSDTKEALGNPASTWNAKEAHTAVEAANRVEKAV</sequence>
<keyword evidence="2" id="KW-1185">Reference proteome</keyword>
<gene>
    <name evidence="1" type="ORF">FSB75_19435</name>
</gene>
<proteinExistence type="predicted"/>
<dbReference type="KEGG" id="fgg:FSB75_19435"/>
<accession>A0A5B8UN30</accession>